<proteinExistence type="inferred from homology"/>
<name>A0A6C1KL53_XANAU</name>
<comment type="function">
    <text evidence="2 7">Catalyzes the epimerization of the C3' and C5'positions of dTDP-6-deoxy-D-xylo-4-hexulose, forming dTDP-6-deoxy-L-lyxo-4-hexulose.</text>
</comment>
<evidence type="ECO:0000313" key="9">
    <source>
        <dbReference type="Proteomes" id="UP000305131"/>
    </source>
</evidence>
<dbReference type="AlphaFoldDB" id="A0A6C1KL53"/>
<protein>
    <recommendedName>
        <fullName evidence="4 7">dTDP-4-dehydrorhamnose 3,5-epimerase</fullName>
        <ecNumber evidence="3 7">5.1.3.13</ecNumber>
    </recommendedName>
    <alternativeName>
        <fullName evidence="7">Thymidine diphospho-4-keto-rhamnose 3,5-epimerase</fullName>
    </alternativeName>
</protein>
<dbReference type="UniPathway" id="UPA00124"/>
<evidence type="ECO:0000256" key="2">
    <source>
        <dbReference type="ARBA" id="ARBA00001997"/>
    </source>
</evidence>
<dbReference type="PANTHER" id="PTHR21047">
    <property type="entry name" value="DTDP-6-DEOXY-D-GLUCOSE-3,5 EPIMERASE"/>
    <property type="match status" value="1"/>
</dbReference>
<evidence type="ECO:0000256" key="3">
    <source>
        <dbReference type="ARBA" id="ARBA00012098"/>
    </source>
</evidence>
<feature type="site" description="Participates in a stacking interaction with the thymidine ring of dTDP-4-oxo-6-deoxyglucose" evidence="6">
    <location>
        <position position="139"/>
    </location>
</feature>
<evidence type="ECO:0000256" key="6">
    <source>
        <dbReference type="PIRSR" id="PIRSR600888-3"/>
    </source>
</evidence>
<dbReference type="PANTHER" id="PTHR21047:SF2">
    <property type="entry name" value="THYMIDINE DIPHOSPHO-4-KETO-RHAMNOSE 3,5-EPIMERASE"/>
    <property type="match status" value="1"/>
</dbReference>
<dbReference type="InterPro" id="IPR014710">
    <property type="entry name" value="RmlC-like_jellyroll"/>
</dbReference>
<dbReference type="GO" id="GO:0019305">
    <property type="term" value="P:dTDP-rhamnose biosynthetic process"/>
    <property type="evidence" value="ECO:0007669"/>
    <property type="project" value="UniProtKB-UniRule"/>
</dbReference>
<organism evidence="8 9">
    <name type="scientific">Xanthobacter autotrophicus</name>
    <dbReference type="NCBI Taxonomy" id="280"/>
    <lineage>
        <taxon>Bacteria</taxon>
        <taxon>Pseudomonadati</taxon>
        <taxon>Pseudomonadota</taxon>
        <taxon>Alphaproteobacteria</taxon>
        <taxon>Hyphomicrobiales</taxon>
        <taxon>Xanthobacteraceae</taxon>
        <taxon>Xanthobacter</taxon>
    </lineage>
</organism>
<sequence>MTAFQALDLPEVILVTPRRFGDARGYFCETYVQPLYAANGVCAVFVQDNESLSALPGTVRGLHMQAPPFAQAKLVRVLSGAVFDVAVDVRKGSPTYGRWAGARLTAEGGEQLFVPQGFAHGFCTLVPDTRVAYKVDALYDRASECGIIWNDPDLAIQWGFDGETILSDKDRILPRLKDFQSPFSYAGG</sequence>
<evidence type="ECO:0000313" key="8">
    <source>
        <dbReference type="EMBL" id="TLX44377.1"/>
    </source>
</evidence>
<dbReference type="GO" id="GO:0000271">
    <property type="term" value="P:polysaccharide biosynthetic process"/>
    <property type="evidence" value="ECO:0007669"/>
    <property type="project" value="TreeGrafter"/>
</dbReference>
<comment type="similarity">
    <text evidence="7">Belongs to the dTDP-4-dehydrorhamnose 3,5-epimerase family.</text>
</comment>
<dbReference type="GO" id="GO:0005829">
    <property type="term" value="C:cytosol"/>
    <property type="evidence" value="ECO:0007669"/>
    <property type="project" value="TreeGrafter"/>
</dbReference>
<dbReference type="SUPFAM" id="SSF51182">
    <property type="entry name" value="RmlC-like cupins"/>
    <property type="match status" value="1"/>
</dbReference>
<evidence type="ECO:0000256" key="1">
    <source>
        <dbReference type="ARBA" id="ARBA00001298"/>
    </source>
</evidence>
<keyword evidence="7 8" id="KW-0413">Isomerase</keyword>
<comment type="catalytic activity">
    <reaction evidence="1 7">
        <text>dTDP-4-dehydro-6-deoxy-alpha-D-glucose = dTDP-4-dehydro-beta-L-rhamnose</text>
        <dbReference type="Rhea" id="RHEA:16969"/>
        <dbReference type="ChEBI" id="CHEBI:57649"/>
        <dbReference type="ChEBI" id="CHEBI:62830"/>
        <dbReference type="EC" id="5.1.3.13"/>
    </reaction>
</comment>
<dbReference type="InterPro" id="IPR000888">
    <property type="entry name" value="RmlC-like"/>
</dbReference>
<dbReference type="Proteomes" id="UP000305131">
    <property type="component" value="Unassembled WGS sequence"/>
</dbReference>
<comment type="subunit">
    <text evidence="7">Homodimer.</text>
</comment>
<dbReference type="OrthoDB" id="9800680at2"/>
<dbReference type="InterPro" id="IPR011051">
    <property type="entry name" value="RmlC_Cupin_sf"/>
</dbReference>
<comment type="pathway">
    <text evidence="7">Carbohydrate biosynthesis; dTDP-L-rhamnose biosynthesis.</text>
</comment>
<feature type="active site" description="Proton acceptor" evidence="5">
    <location>
        <position position="63"/>
    </location>
</feature>
<dbReference type="Gene3D" id="2.60.120.10">
    <property type="entry name" value="Jelly Rolls"/>
    <property type="match status" value="1"/>
</dbReference>
<gene>
    <name evidence="8" type="primary">rfbC</name>
    <name evidence="8" type="ORF">FBQ73_03140</name>
</gene>
<evidence type="ECO:0000256" key="4">
    <source>
        <dbReference type="ARBA" id="ARBA00019595"/>
    </source>
</evidence>
<dbReference type="CDD" id="cd00438">
    <property type="entry name" value="cupin_RmlC"/>
    <property type="match status" value="1"/>
</dbReference>
<accession>A0A6C1KL53</accession>
<comment type="caution">
    <text evidence="8">The sequence shown here is derived from an EMBL/GenBank/DDBJ whole genome shotgun (WGS) entry which is preliminary data.</text>
</comment>
<dbReference type="Pfam" id="PF00908">
    <property type="entry name" value="dTDP_sugar_isom"/>
    <property type="match status" value="1"/>
</dbReference>
<dbReference type="EMBL" id="VAUP01000009">
    <property type="protein sequence ID" value="TLX44377.1"/>
    <property type="molecule type" value="Genomic_DNA"/>
</dbReference>
<reference evidence="8 9" key="1">
    <citation type="submission" date="2019-05" db="EMBL/GenBank/DDBJ databases">
        <authorList>
            <person name="Zhou X."/>
        </authorList>
    </citation>
    <scope>NUCLEOTIDE SEQUENCE [LARGE SCALE GENOMIC DNA]</scope>
    <source>
        <strain evidence="8 9">DSM 432</strain>
    </source>
</reference>
<evidence type="ECO:0000256" key="5">
    <source>
        <dbReference type="PIRSR" id="PIRSR600888-1"/>
    </source>
</evidence>
<evidence type="ECO:0000256" key="7">
    <source>
        <dbReference type="RuleBase" id="RU364069"/>
    </source>
</evidence>
<dbReference type="RefSeq" id="WP_138398075.1">
    <property type="nucleotide sequence ID" value="NZ_JBAFVI010000013.1"/>
</dbReference>
<dbReference type="GO" id="GO:0008830">
    <property type="term" value="F:dTDP-4-dehydrorhamnose 3,5-epimerase activity"/>
    <property type="evidence" value="ECO:0007669"/>
    <property type="project" value="UniProtKB-UniRule"/>
</dbReference>
<dbReference type="GeneID" id="95772449"/>
<feature type="active site" description="Proton donor" evidence="5">
    <location>
        <position position="133"/>
    </location>
</feature>
<dbReference type="NCBIfam" id="TIGR01221">
    <property type="entry name" value="rmlC"/>
    <property type="match status" value="1"/>
</dbReference>
<dbReference type="EC" id="5.1.3.13" evidence="3 7"/>